<keyword evidence="9 12" id="KW-0408">Iron</keyword>
<keyword evidence="11 14" id="KW-0472">Membrane</keyword>
<evidence type="ECO:0000256" key="1">
    <source>
        <dbReference type="ARBA" id="ARBA00001971"/>
    </source>
</evidence>
<dbReference type="CDD" id="cd11041">
    <property type="entry name" value="CYP503A1-like"/>
    <property type="match status" value="1"/>
</dbReference>
<evidence type="ECO:0000256" key="2">
    <source>
        <dbReference type="ARBA" id="ARBA00004370"/>
    </source>
</evidence>
<dbReference type="InterPro" id="IPR002401">
    <property type="entry name" value="Cyt_P450_E_grp-I"/>
</dbReference>
<evidence type="ECO:0000256" key="9">
    <source>
        <dbReference type="ARBA" id="ARBA00023004"/>
    </source>
</evidence>
<keyword evidence="6 12" id="KW-0479">Metal-binding</keyword>
<dbReference type="GO" id="GO:0005506">
    <property type="term" value="F:iron ion binding"/>
    <property type="evidence" value="ECO:0007669"/>
    <property type="project" value="InterPro"/>
</dbReference>
<dbReference type="SUPFAM" id="SSF48264">
    <property type="entry name" value="Cytochrome P450"/>
    <property type="match status" value="1"/>
</dbReference>
<gene>
    <name evidence="15" type="ORF">R3P38DRAFT_2663036</name>
</gene>
<dbReference type="GO" id="GO:0020037">
    <property type="term" value="F:heme binding"/>
    <property type="evidence" value="ECO:0007669"/>
    <property type="project" value="InterPro"/>
</dbReference>
<dbReference type="InterPro" id="IPR036396">
    <property type="entry name" value="Cyt_P450_sf"/>
</dbReference>
<organism evidence="15 16">
    <name type="scientific">Favolaschia claudopus</name>
    <dbReference type="NCBI Taxonomy" id="2862362"/>
    <lineage>
        <taxon>Eukaryota</taxon>
        <taxon>Fungi</taxon>
        <taxon>Dikarya</taxon>
        <taxon>Basidiomycota</taxon>
        <taxon>Agaricomycotina</taxon>
        <taxon>Agaricomycetes</taxon>
        <taxon>Agaricomycetidae</taxon>
        <taxon>Agaricales</taxon>
        <taxon>Marasmiineae</taxon>
        <taxon>Mycenaceae</taxon>
        <taxon>Favolaschia</taxon>
    </lineage>
</organism>
<comment type="similarity">
    <text evidence="3 13">Belongs to the cytochrome P450 family.</text>
</comment>
<comment type="caution">
    <text evidence="15">The sequence shown here is derived from an EMBL/GenBank/DDBJ whole genome shotgun (WGS) entry which is preliminary data.</text>
</comment>
<comment type="cofactor">
    <cofactor evidence="1 12">
        <name>heme</name>
        <dbReference type="ChEBI" id="CHEBI:30413"/>
    </cofactor>
</comment>
<dbReference type="PROSITE" id="PS00086">
    <property type="entry name" value="CYTOCHROME_P450"/>
    <property type="match status" value="1"/>
</dbReference>
<evidence type="ECO:0000256" key="12">
    <source>
        <dbReference type="PIRSR" id="PIRSR602401-1"/>
    </source>
</evidence>
<dbReference type="GO" id="GO:0004497">
    <property type="term" value="F:monooxygenase activity"/>
    <property type="evidence" value="ECO:0007669"/>
    <property type="project" value="UniProtKB-KW"/>
</dbReference>
<dbReference type="PRINTS" id="PR00463">
    <property type="entry name" value="EP450I"/>
</dbReference>
<evidence type="ECO:0000256" key="8">
    <source>
        <dbReference type="ARBA" id="ARBA00023002"/>
    </source>
</evidence>
<keyword evidence="4 12" id="KW-0349">Heme</keyword>
<name>A0AAV9ZHN4_9AGAR</name>
<dbReference type="Gene3D" id="1.10.630.10">
    <property type="entry name" value="Cytochrome P450"/>
    <property type="match status" value="1"/>
</dbReference>
<evidence type="ECO:0000256" key="14">
    <source>
        <dbReference type="SAM" id="Phobius"/>
    </source>
</evidence>
<reference evidence="15 16" key="1">
    <citation type="journal article" date="2024" name="J Genomics">
        <title>Draft genome sequencing and assembly of Favolaschia claudopus CIRM-BRFM 2984 isolated from oak limbs.</title>
        <authorList>
            <person name="Navarro D."/>
            <person name="Drula E."/>
            <person name="Chaduli D."/>
            <person name="Cazenave R."/>
            <person name="Ahrendt S."/>
            <person name="Wang J."/>
            <person name="Lipzen A."/>
            <person name="Daum C."/>
            <person name="Barry K."/>
            <person name="Grigoriev I.V."/>
            <person name="Favel A."/>
            <person name="Rosso M.N."/>
            <person name="Martin F."/>
        </authorList>
    </citation>
    <scope>NUCLEOTIDE SEQUENCE [LARGE SCALE GENOMIC DNA]</scope>
    <source>
        <strain evidence="15 16">CIRM-BRFM 2984</strain>
    </source>
</reference>
<keyword evidence="16" id="KW-1185">Reference proteome</keyword>
<keyword evidence="7 14" id="KW-1133">Transmembrane helix</keyword>
<evidence type="ECO:0000256" key="3">
    <source>
        <dbReference type="ARBA" id="ARBA00010617"/>
    </source>
</evidence>
<proteinExistence type="inferred from homology"/>
<keyword evidence="5 14" id="KW-0812">Transmembrane</keyword>
<evidence type="ECO:0000256" key="10">
    <source>
        <dbReference type="ARBA" id="ARBA00023033"/>
    </source>
</evidence>
<evidence type="ECO:0000256" key="13">
    <source>
        <dbReference type="RuleBase" id="RU000461"/>
    </source>
</evidence>
<keyword evidence="8 13" id="KW-0560">Oxidoreductase</keyword>
<dbReference type="Proteomes" id="UP001362999">
    <property type="component" value="Unassembled WGS sequence"/>
</dbReference>
<evidence type="ECO:0000313" key="15">
    <source>
        <dbReference type="EMBL" id="KAK6984007.1"/>
    </source>
</evidence>
<dbReference type="PANTHER" id="PTHR46206">
    <property type="entry name" value="CYTOCHROME P450"/>
    <property type="match status" value="1"/>
</dbReference>
<evidence type="ECO:0000256" key="4">
    <source>
        <dbReference type="ARBA" id="ARBA00022617"/>
    </source>
</evidence>
<dbReference type="GO" id="GO:0016705">
    <property type="term" value="F:oxidoreductase activity, acting on paired donors, with incorporation or reduction of molecular oxygen"/>
    <property type="evidence" value="ECO:0007669"/>
    <property type="project" value="InterPro"/>
</dbReference>
<feature type="transmembrane region" description="Helical" evidence="14">
    <location>
        <begin position="12"/>
        <end position="31"/>
    </location>
</feature>
<evidence type="ECO:0000313" key="16">
    <source>
        <dbReference type="Proteomes" id="UP001362999"/>
    </source>
</evidence>
<dbReference type="PANTHER" id="PTHR46206:SF5">
    <property type="entry name" value="P450, PUTATIVE (EUROFUNG)-RELATED"/>
    <property type="match status" value="1"/>
</dbReference>
<dbReference type="Pfam" id="PF00067">
    <property type="entry name" value="p450"/>
    <property type="match status" value="1"/>
</dbReference>
<feature type="binding site" description="axial binding residue" evidence="12">
    <location>
        <position position="456"/>
    </location>
    <ligand>
        <name>heme</name>
        <dbReference type="ChEBI" id="CHEBI:30413"/>
    </ligand>
    <ligandPart>
        <name>Fe</name>
        <dbReference type="ChEBI" id="CHEBI:18248"/>
    </ligandPart>
</feature>
<comment type="subcellular location">
    <subcellularLocation>
        <location evidence="2">Membrane</location>
    </subcellularLocation>
</comment>
<evidence type="ECO:0000256" key="11">
    <source>
        <dbReference type="ARBA" id="ARBA00023136"/>
    </source>
</evidence>
<evidence type="ECO:0000256" key="7">
    <source>
        <dbReference type="ARBA" id="ARBA00022989"/>
    </source>
</evidence>
<protein>
    <submittedName>
        <fullName evidence="15">Cytochrome P450</fullName>
    </submittedName>
</protein>
<keyword evidence="10 13" id="KW-0503">Monooxygenase</keyword>
<sequence>MISQLADTVVTGNPTALAAAAVAGFFIFRFVRNLLGSSSLKGIPTVGVPNYPLGFYVGAWNYIKNAPALTQEGYDKYPGGVFKVPLVNQWLVILNGRELSEDLKKAPDDCLSMPSAINSMLHMEYTMGKDQYQDPYHFGVVRNTMTRNIGLGFPDMRDETIAAFQDLLPATDDWSASPAMENVIAIVSRISNRFFVGMKCRDPDYIKVTSEFTIKVTQDTAWLHGLPEFIKPLAESLFGHLETHTTAAMNHLQPILEYRLEMDDKYGPNWPNGDRPNDMISWLIDGARGHPMRRNIRSLSCTMLNVNFGALHTITQGVLHALYTLAVHLQYVEPLREEIESVVEAEGWTKAAIDKMVKLDSFLKESARYEPGTAVNVLRRALKDYTLSNGVTLPAGTLIGLPIMAQQHDEEIYENGESFDPFRYARMKETAEEGSNIQMTTTSTDFLLFGLGRRACPGRFLAVTELKLIMSHILLNYDFKVKDGVRPDNTWIAVAGSANPTAEVLFRKRR</sequence>
<evidence type="ECO:0000256" key="6">
    <source>
        <dbReference type="ARBA" id="ARBA00022723"/>
    </source>
</evidence>
<dbReference type="GO" id="GO:0016020">
    <property type="term" value="C:membrane"/>
    <property type="evidence" value="ECO:0007669"/>
    <property type="project" value="UniProtKB-SubCell"/>
</dbReference>
<dbReference type="AlphaFoldDB" id="A0AAV9ZHN4"/>
<dbReference type="InterPro" id="IPR017972">
    <property type="entry name" value="Cyt_P450_CS"/>
</dbReference>
<dbReference type="EMBL" id="JAWWNJ010000143">
    <property type="protein sequence ID" value="KAK6984007.1"/>
    <property type="molecule type" value="Genomic_DNA"/>
</dbReference>
<evidence type="ECO:0000256" key="5">
    <source>
        <dbReference type="ARBA" id="ARBA00022692"/>
    </source>
</evidence>
<accession>A0AAV9ZHN4</accession>
<dbReference type="InterPro" id="IPR001128">
    <property type="entry name" value="Cyt_P450"/>
</dbReference>